<organism evidence="1 2">
    <name type="scientific">Caballeronia sordidicola</name>
    <name type="common">Burkholderia sordidicola</name>
    <dbReference type="NCBI Taxonomy" id="196367"/>
    <lineage>
        <taxon>Bacteria</taxon>
        <taxon>Pseudomonadati</taxon>
        <taxon>Pseudomonadota</taxon>
        <taxon>Betaproteobacteria</taxon>
        <taxon>Burkholderiales</taxon>
        <taxon>Burkholderiaceae</taxon>
        <taxon>Caballeronia</taxon>
    </lineage>
</organism>
<accession>A0A242MD32</accession>
<gene>
    <name evidence="1" type="ORF">PAMC26577_31670</name>
</gene>
<proteinExistence type="predicted"/>
<protein>
    <submittedName>
        <fullName evidence="1">Mobile element protein</fullName>
    </submittedName>
</protein>
<sequence>MNITTIGIDLAKTVFAVHGVNEHGRAVLKKTLKRDQVTAFFANLSPCLNEMNASHPVSQ</sequence>
<name>A0A242MD32_CABSO</name>
<dbReference type="EMBL" id="NBTZ01000120">
    <property type="protein sequence ID" value="OTP69090.1"/>
    <property type="molecule type" value="Genomic_DNA"/>
</dbReference>
<dbReference type="Proteomes" id="UP000195221">
    <property type="component" value="Unassembled WGS sequence"/>
</dbReference>
<evidence type="ECO:0000313" key="1">
    <source>
        <dbReference type="EMBL" id="OTP69090.1"/>
    </source>
</evidence>
<comment type="caution">
    <text evidence="1">The sequence shown here is derived from an EMBL/GenBank/DDBJ whole genome shotgun (WGS) entry which is preliminary data.</text>
</comment>
<dbReference type="AlphaFoldDB" id="A0A242MD32"/>
<reference evidence="1 2" key="1">
    <citation type="submission" date="2017-03" db="EMBL/GenBank/DDBJ databases">
        <title>Genome analysis of strain PAMC 26577.</title>
        <authorList>
            <person name="Oh H.-M."/>
            <person name="Yang J.-A."/>
        </authorList>
    </citation>
    <scope>NUCLEOTIDE SEQUENCE [LARGE SCALE GENOMIC DNA]</scope>
    <source>
        <strain evidence="1 2">PAMC 26577</strain>
    </source>
</reference>
<evidence type="ECO:0000313" key="2">
    <source>
        <dbReference type="Proteomes" id="UP000195221"/>
    </source>
</evidence>